<reference evidence="1 2" key="1">
    <citation type="submission" date="2021-02" db="EMBL/GenBank/DDBJ databases">
        <title>Actinophytocola xerophila sp. nov., isolated from soil of cotton cropping field.</title>
        <authorList>
            <person name="Huang R."/>
            <person name="Chen X."/>
            <person name="Ge X."/>
            <person name="Liu W."/>
        </authorList>
    </citation>
    <scope>NUCLEOTIDE SEQUENCE [LARGE SCALE GENOMIC DNA]</scope>
    <source>
        <strain evidence="1 2">S1-96</strain>
    </source>
</reference>
<accession>A0ABT2J4A1</accession>
<evidence type="ECO:0000313" key="1">
    <source>
        <dbReference type="EMBL" id="MCT2582506.1"/>
    </source>
</evidence>
<protein>
    <submittedName>
        <fullName evidence="1">Uncharacterized protein</fullName>
    </submittedName>
</protein>
<comment type="caution">
    <text evidence="1">The sequence shown here is derived from an EMBL/GenBank/DDBJ whole genome shotgun (WGS) entry which is preliminary data.</text>
</comment>
<dbReference type="Proteomes" id="UP001156441">
    <property type="component" value="Unassembled WGS sequence"/>
</dbReference>
<dbReference type="RefSeq" id="WP_260189853.1">
    <property type="nucleotide sequence ID" value="NZ_JAFFZE010000006.1"/>
</dbReference>
<organism evidence="1 2">
    <name type="scientific">Actinophytocola gossypii</name>
    <dbReference type="NCBI Taxonomy" id="2812003"/>
    <lineage>
        <taxon>Bacteria</taxon>
        <taxon>Bacillati</taxon>
        <taxon>Actinomycetota</taxon>
        <taxon>Actinomycetes</taxon>
        <taxon>Pseudonocardiales</taxon>
        <taxon>Pseudonocardiaceae</taxon>
    </lineage>
</organism>
<name>A0ABT2J4A1_9PSEU</name>
<keyword evidence="2" id="KW-1185">Reference proteome</keyword>
<dbReference type="EMBL" id="JAFFZE010000006">
    <property type="protein sequence ID" value="MCT2582506.1"/>
    <property type="molecule type" value="Genomic_DNA"/>
</dbReference>
<proteinExistence type="predicted"/>
<evidence type="ECO:0000313" key="2">
    <source>
        <dbReference type="Proteomes" id="UP001156441"/>
    </source>
</evidence>
<sequence>MAQLSFYSAEANPPARADLAGLLCGPGQLVSFGGVTARLSVTVADAWRGRALVRALGERGVEATLYTCDGGLLVRTAFRADLIRLAATWSNGDAQKVPPDGLALGGAALRLWALAAGGWTDGGYLLGLDPLVPDTHDRIAEALAGAGLPSILYAGRETGPGLRISGRRRLARLAELVGPPPLSAAESNWPAVSRVRQPA</sequence>
<gene>
    <name evidence="1" type="ORF">JT362_05140</name>
</gene>